<evidence type="ECO:0000313" key="2">
    <source>
        <dbReference type="Proteomes" id="UP000244162"/>
    </source>
</evidence>
<reference evidence="1 2" key="1">
    <citation type="submission" date="2017-09" db="EMBL/GenBank/DDBJ databases">
        <title>Sphingomonas panjinensis sp.nov., isolated from oil-contaminated soil.</title>
        <authorList>
            <person name="Wang L."/>
            <person name="Chen L."/>
        </authorList>
    </citation>
    <scope>NUCLEOTIDE SEQUENCE [LARGE SCALE GENOMIC DNA]</scope>
    <source>
        <strain evidence="1 2">FW-11</strain>
    </source>
</reference>
<dbReference type="Proteomes" id="UP000244162">
    <property type="component" value="Unassembled WGS sequence"/>
</dbReference>
<accession>A0A2T5FV94</accession>
<dbReference type="EMBL" id="NWBU01000012">
    <property type="protein sequence ID" value="PTQ09116.1"/>
    <property type="molecule type" value="Genomic_DNA"/>
</dbReference>
<dbReference type="AlphaFoldDB" id="A0A2T5FV94"/>
<gene>
    <name evidence="1" type="ORF">CLG96_14770</name>
</gene>
<evidence type="ECO:0000313" key="1">
    <source>
        <dbReference type="EMBL" id="PTQ09116.1"/>
    </source>
</evidence>
<comment type="caution">
    <text evidence="1">The sequence shown here is derived from an EMBL/GenBank/DDBJ whole genome shotgun (WGS) entry which is preliminary data.</text>
</comment>
<protein>
    <submittedName>
        <fullName evidence="1">Uncharacterized protein</fullName>
    </submittedName>
</protein>
<proteinExistence type="predicted"/>
<keyword evidence="2" id="KW-1185">Reference proteome</keyword>
<name>A0A2T5FV94_9SPHN</name>
<organism evidence="1 2">
    <name type="scientific">Sphingomonas oleivorans</name>
    <dbReference type="NCBI Taxonomy" id="1735121"/>
    <lineage>
        <taxon>Bacteria</taxon>
        <taxon>Pseudomonadati</taxon>
        <taxon>Pseudomonadota</taxon>
        <taxon>Alphaproteobacteria</taxon>
        <taxon>Sphingomonadales</taxon>
        <taxon>Sphingomonadaceae</taxon>
        <taxon>Sphingomonas</taxon>
    </lineage>
</organism>
<sequence length="105" mass="11543">MAAPQGFANDLATFPPAKKVGFKRRKDGGEFGLRHVPDHIEHAVEAKFVALLFRAFIGELAGKVFRCEPQAVLLLQLMPIGATYQDILSFVFMQLQAAACLKQAL</sequence>